<accession>A0AA35LWG3</accession>
<protein>
    <submittedName>
        <fullName evidence="1">Uncharacterized protein</fullName>
    </submittedName>
</protein>
<dbReference type="Proteomes" id="UP001160390">
    <property type="component" value="Unassembled WGS sequence"/>
</dbReference>
<comment type="caution">
    <text evidence="1">The sequence shown here is derived from an EMBL/GenBank/DDBJ whole genome shotgun (WGS) entry which is preliminary data.</text>
</comment>
<evidence type="ECO:0000313" key="1">
    <source>
        <dbReference type="EMBL" id="CAI6082889.1"/>
    </source>
</evidence>
<proteinExistence type="predicted"/>
<name>A0AA35LWG3_9HYPO</name>
<dbReference type="EMBL" id="CABFNP030000733">
    <property type="protein sequence ID" value="CAI6082889.1"/>
    <property type="molecule type" value="Genomic_DNA"/>
</dbReference>
<reference evidence="1" key="1">
    <citation type="submission" date="2023-01" db="EMBL/GenBank/DDBJ databases">
        <authorList>
            <person name="Piombo E."/>
        </authorList>
    </citation>
    <scope>NUCLEOTIDE SEQUENCE</scope>
</reference>
<dbReference type="AlphaFoldDB" id="A0AA35LWG3"/>
<sequence length="75" mass="8144">MLRAPEKDIAIFVPEKLLGRFRSLFSKLAFIIRRLGYRHSCMGTCLGLVMTVQVAVAQELSNASESGGKPTGGDC</sequence>
<gene>
    <name evidence="1" type="ORF">CCHLO57077_00014860</name>
</gene>
<organism evidence="1 2">
    <name type="scientific">Clonostachys chloroleuca</name>
    <dbReference type="NCBI Taxonomy" id="1926264"/>
    <lineage>
        <taxon>Eukaryota</taxon>
        <taxon>Fungi</taxon>
        <taxon>Dikarya</taxon>
        <taxon>Ascomycota</taxon>
        <taxon>Pezizomycotina</taxon>
        <taxon>Sordariomycetes</taxon>
        <taxon>Hypocreomycetidae</taxon>
        <taxon>Hypocreales</taxon>
        <taxon>Bionectriaceae</taxon>
        <taxon>Clonostachys</taxon>
    </lineage>
</organism>
<evidence type="ECO:0000313" key="2">
    <source>
        <dbReference type="Proteomes" id="UP001160390"/>
    </source>
</evidence>
<keyword evidence="2" id="KW-1185">Reference proteome</keyword>